<evidence type="ECO:0000313" key="9">
    <source>
        <dbReference type="EMBL" id="EMP28439.1"/>
    </source>
</evidence>
<keyword evidence="5" id="KW-0206">Cytoskeleton</keyword>
<dbReference type="SMART" id="SM00150">
    <property type="entry name" value="SPEC"/>
    <property type="match status" value="17"/>
</dbReference>
<dbReference type="GO" id="GO:0008017">
    <property type="term" value="F:microtubule binding"/>
    <property type="evidence" value="ECO:0007669"/>
    <property type="project" value="InterPro"/>
</dbReference>
<dbReference type="GO" id="GO:0005198">
    <property type="term" value="F:structural molecule activity"/>
    <property type="evidence" value="ECO:0007669"/>
    <property type="project" value="TreeGrafter"/>
</dbReference>
<feature type="region of interest" description="Disordered" evidence="6">
    <location>
        <begin position="361"/>
        <end position="392"/>
    </location>
</feature>
<dbReference type="FunFam" id="1.10.238.10:FF:000013">
    <property type="entry name" value="Microtubule-actin cross-linking factor 1"/>
    <property type="match status" value="1"/>
</dbReference>
<dbReference type="GO" id="GO:0005737">
    <property type="term" value="C:cytoplasm"/>
    <property type="evidence" value="ECO:0007669"/>
    <property type="project" value="TreeGrafter"/>
</dbReference>
<keyword evidence="4" id="KW-0106">Calcium</keyword>
<accession>M7AUP0</accession>
<keyword evidence="2" id="KW-0963">Cytoplasm</keyword>
<dbReference type="eggNOG" id="KOG0516">
    <property type="taxonomic scope" value="Eukaryota"/>
</dbReference>
<dbReference type="InterPro" id="IPR003108">
    <property type="entry name" value="GAR_dom"/>
</dbReference>
<feature type="domain" description="EF-hand" evidence="7">
    <location>
        <begin position="2845"/>
        <end position="2880"/>
    </location>
</feature>
<dbReference type="InterPro" id="IPR011992">
    <property type="entry name" value="EF-hand-dom_pair"/>
</dbReference>
<protein>
    <submittedName>
        <fullName evidence="9">Microtubule-actin cross-linking factor 1, isoform 4</fullName>
    </submittedName>
</protein>
<dbReference type="FunFam" id="1.20.58.60:FF:000016">
    <property type="entry name" value="Microtubule-actin cross-linking factor 1"/>
    <property type="match status" value="1"/>
</dbReference>
<dbReference type="SUPFAM" id="SSF143575">
    <property type="entry name" value="GAS2 domain-like"/>
    <property type="match status" value="1"/>
</dbReference>
<dbReference type="Pfam" id="PF00435">
    <property type="entry name" value="Spectrin"/>
    <property type="match status" value="11"/>
</dbReference>
<evidence type="ECO:0000256" key="1">
    <source>
        <dbReference type="ARBA" id="ARBA00004245"/>
    </source>
</evidence>
<dbReference type="CDD" id="cd00176">
    <property type="entry name" value="SPEC"/>
    <property type="match status" value="8"/>
</dbReference>
<dbReference type="FunFam" id="1.20.58.60:FF:000092">
    <property type="entry name" value="microtubule-actin cross-linking factor 1 isoform X2"/>
    <property type="match status" value="1"/>
</dbReference>
<dbReference type="EMBL" id="KB563787">
    <property type="protein sequence ID" value="EMP28439.1"/>
    <property type="molecule type" value="Genomic_DNA"/>
</dbReference>
<comment type="subcellular location">
    <subcellularLocation>
        <location evidence="1">Cytoplasm</location>
        <location evidence="1">Cytoskeleton</location>
    </subcellularLocation>
</comment>
<dbReference type="GO" id="GO:0005874">
    <property type="term" value="C:microtubule"/>
    <property type="evidence" value="ECO:0007669"/>
    <property type="project" value="TreeGrafter"/>
</dbReference>
<proteinExistence type="predicted"/>
<dbReference type="FunFam" id="1.20.58.60:FF:000014">
    <property type="entry name" value="microtubule-actin cross-linking factor 1"/>
    <property type="match status" value="1"/>
</dbReference>
<feature type="compositionally biased region" description="Polar residues" evidence="6">
    <location>
        <begin position="3103"/>
        <end position="3113"/>
    </location>
</feature>
<reference evidence="10" key="1">
    <citation type="journal article" date="2013" name="Nat. Genet.">
        <title>The draft genomes of soft-shell turtle and green sea turtle yield insights into the development and evolution of the turtle-specific body plan.</title>
        <authorList>
            <person name="Wang Z."/>
            <person name="Pascual-Anaya J."/>
            <person name="Zadissa A."/>
            <person name="Li W."/>
            <person name="Niimura Y."/>
            <person name="Huang Z."/>
            <person name="Li C."/>
            <person name="White S."/>
            <person name="Xiong Z."/>
            <person name="Fang D."/>
            <person name="Wang B."/>
            <person name="Ming Y."/>
            <person name="Chen Y."/>
            <person name="Zheng Y."/>
            <person name="Kuraku S."/>
            <person name="Pignatelli M."/>
            <person name="Herrero J."/>
            <person name="Beal K."/>
            <person name="Nozawa M."/>
            <person name="Li Q."/>
            <person name="Wang J."/>
            <person name="Zhang H."/>
            <person name="Yu L."/>
            <person name="Shigenobu S."/>
            <person name="Wang J."/>
            <person name="Liu J."/>
            <person name="Flicek P."/>
            <person name="Searle S."/>
            <person name="Wang J."/>
            <person name="Kuratani S."/>
            <person name="Yin Y."/>
            <person name="Aken B."/>
            <person name="Zhang G."/>
            <person name="Irie N."/>
        </authorList>
    </citation>
    <scope>NUCLEOTIDE SEQUENCE [LARGE SCALE GENOMIC DNA]</scope>
</reference>
<dbReference type="InterPro" id="IPR002017">
    <property type="entry name" value="Spectrin_repeat"/>
</dbReference>
<dbReference type="GO" id="GO:0045104">
    <property type="term" value="P:intermediate filament cytoskeleton organization"/>
    <property type="evidence" value="ECO:0007669"/>
    <property type="project" value="InterPro"/>
</dbReference>
<dbReference type="GO" id="GO:0042060">
    <property type="term" value="P:wound healing"/>
    <property type="evidence" value="ECO:0007669"/>
    <property type="project" value="TreeGrafter"/>
</dbReference>
<dbReference type="GO" id="GO:0032886">
    <property type="term" value="P:regulation of microtubule-based process"/>
    <property type="evidence" value="ECO:0007669"/>
    <property type="project" value="TreeGrafter"/>
</dbReference>
<dbReference type="GO" id="GO:0005886">
    <property type="term" value="C:plasma membrane"/>
    <property type="evidence" value="ECO:0007669"/>
    <property type="project" value="UniProtKB-SubCell"/>
</dbReference>
<dbReference type="FunFam" id="1.20.58.60:FF:000048">
    <property type="entry name" value="microtubule-actin cross-linking factor 1 isoform X3"/>
    <property type="match status" value="1"/>
</dbReference>
<dbReference type="PANTHER" id="PTHR23169:SF25">
    <property type="entry name" value="MICROTUBULE-ACTIN CROSS-LINKING FACTOR 1, ISOFORMS 1_2_3_4_5"/>
    <property type="match status" value="1"/>
</dbReference>
<dbReference type="InterPro" id="IPR018247">
    <property type="entry name" value="EF_Hand_1_Ca_BS"/>
</dbReference>
<evidence type="ECO:0000256" key="3">
    <source>
        <dbReference type="ARBA" id="ARBA00022723"/>
    </source>
</evidence>
<dbReference type="Pfam" id="PF13499">
    <property type="entry name" value="EF-hand_7"/>
    <property type="match status" value="1"/>
</dbReference>
<feature type="domain" description="EF-hand" evidence="7">
    <location>
        <begin position="2809"/>
        <end position="2844"/>
    </location>
</feature>
<sequence length="3152" mass="353548">MSESLTLEHVSKSSGIPEVQEAKQLSEDCYDCFQDECQPLLKPEDTPATSMVITRDQKLSSATWPRARRNVIKGSLSDGHHETLESPQADCTVETVQLSPCLSEEMLDSGMNILITPSLREKTESELRFEEDERWIMMEAEEEWEEEMLSEGGKTVLLTDEKRNCCLADISEEREQLSATAVTVETADSSAGVLGTSNHPVHHPVHCDDSQLQDNCSASVPQETYQDLNCAFTANVCDTEDITVQFEAEDFTPNSEHGVSPVVPEQFSDTDSVQMFLELEKQCLSEEGDGAASVDLEGPVSGMCSEGLDPQTDSSEKLAEAETEECQQTAPFEVSAADSAIVSDLEDFDVTYSSQVVSTIEPTTEPYSEKETSSVTQTDSEEVGVSSPRVAEETISPQQLLPISHLEDAKECETDLLTDQEPVEDSVVGAILSCEATVSPEANTIEMPCCEGTFPHPSGGSLMPQGDQASLETYGKIERTSEECTGRASSSHSFHCQPLVPATSTEELHSHQDFYWLKDEISAEGANSSEEKEHPLSERTEFSNWGVSELASEDEVTDLDRESDRLEGQIHGAERLDTHCFSQATFPSDSMSEQDSEAWVESPEDLQSEETVPLGQRLHAEGITPGEEFPSAHVVQEDVPGMDGEVMLDVSTGEADTWEPGDLAWLFEPSWADKLISCVAGIQFARGNTRSPVCVERACAGEGERPSMVAAAEEELAAVAASFSIEQLAPRILDSAETLPTALPAAEEPVTEAAEEPVLAVPDTEEHATIAKPSSMEELPTGAPGMEGFPVLAASRPEELNAAAVSSTKEHAASPQEMEELAMALPFSMEELAAASPGLEEPVASGQAPRASCASEHSTQMLPAAALGMEDPPPLLHLLAKELSSTASGVKALATTVTDTEGPPITVLVAEGAPAVTDGLVPDNEMFQKEQVDPIQVKLQQVNGLGQGLIQSAGKNCDVQGLEHDMEEINARWNTLNKKVAQRITQLQEALLHCGKFQDALEPLLSWLVDTEELISNQKPPSAEYKVVKAQIQEQKLLQRLLDDRKATVEMIQAEGGRIAQSAEPTDREKIVCQLESLENRWAGLLGKAAARQKQLEDILVLAKQFHETTEPISDWLSLTEKKLSNSEPIGTQTAKIQQQITRHKALEEDIESRAADVNQAVSLGQSLTSLSCVAEQGLLAEKLDSLQARYSEIQDRCCRKAALLDQALSNARLFGEDEVEVLNWLAEVEDKLSLVFVKDYKRDVLQKQHADQLALNEEIVNRKKNVDQAIKNGQALLKQTTGEEVLLIQEKLDGIKTRYSDITATSSKALRTLEQARQLATKFQSTHEELTSWMSEVEEELMSSGGQSPVGEQIPQFQQRQKELKKEVMEHRLVLDTVNEVSRALLGLVPWRAREGLDKLVSDTNEQYKMVSDTVRQRVEEIDAAIQRSQQYEQAADAELAWVAETKRKLMALGPIRLEQDQTTAQLQVQKAFSIDIIRHKDSMDELFSQRNEIFGTCGEEQKAMLQEKTESLVEQYDAVSQLNSERYACLERAQALVSQFWETYEELNPWTEEIQALLAQLPPPAIDHEQLKQQQEDMRQLRESIAEHKPHIDKLLKIGPQLKELNPEEGAMVQEKYLTTEAMYARIKEEVRQRALALDEAVSQSTQFHDKIEPMLETLENLSSRLRMPPVIPAEVDKIRECISENKNSTMELEKLQPTFEALKRRGEELIGRSQGADKDLAAKEIQDKLNQMVFFWEDIKAQAEGRESKFLDVLELAEKFWYEMATLLTTVKETQDIVHDLESPGIDPSIIKQQVEAAETIKEETDGVHEELEFIRVLGAELIMACGETEKPEVKKSIDEMNNAWENLSKTWKERLEKLEDAMQSAVQYQDTLQAMFDWLDNTVIKLCNMPPVGTDLNTVKEQLDEMKEFKMEVYQQQIEMEKLNHQGELMLKKATDETDRDIIREPLTELKHLWENLGEKIAHRQHKLETALLALGQFQHALAELMAWLTHTEELLDAQRPINGDPRVIEVELAKHHVLKNDVLAHQATVETVNKAGNELLESSAGDDASSLRNRLEKLNSCWESVLQKTEEREQQLQSTLQQAQGFHGEIEDFLLWLARMESQLSASKPTGGLPETAREQLNAHMELYAQFKANEEVYSQLLAKGRLILLSRDDSGSGSKTEQSVTLLEQKWNLVSNKMEERKSKLEDALNQATEFQNSLQDFINWLTLAEQSLNIAPPPSLILNTVLSQIDEHKVFANEVNAHRDQIIELDQTGNKLKFLSQKQDVVLIKNLLVSVQSRWEKVVQRSVDRGRALDDARKRAKQFHEAWKKLVDWLEDAENHLDSELEISNDPDKIKLQLSKHKEFQKTLGGKQPVYDTTIRTGRALKEKAVLPDDTQKLDNLLGEVRDKWDTVCGKSVERQHKLEEALLFSGQFMDALQALVDWLYKVEPQLAEDQPVHGDLDLVMNLMDAHKVFQKELGKRTGTVQVLKRSGRELIESSRDDTTWVKGQLQELSNRWDTVCKLSVSKQTRLEQALKQAEEFRTAVHMLLEWLSEAEQTLRFRGALPDDAEALHSLIDIHKVTSEKCECEKTWIEQEFMKKVEEKRVDVNAAVGMGEVILAACHPDCITTIKHWITIIRARFEEVLTWAKQHQQRLETALSELVANAELLEELLAWIQWAETTLIQRDQEPMPQNIDQVKALIFEHQSFMEEMTQKQPDVDRVTKTYKRKATEPAHGPFIEKSRSNRKSLSHPAPPPMPVLSQSETKNPRINQLSARWQQVWLGGLERQRKLNDTLDRLEELKEFANFDFDIWRKKYMRWMNHKKSRVMDFFRRIDKDQDGKITRQEFIDGILASKFPTTKLEMTAVADIFDRDGDGYIDYYEFVAALHPNKDAYRPTTDADKIEDEVTRQVAQCKCAKRFQVEQIGENKYRFGDSQQLRLVRILRSTVMVRVGGGWMALDEFLVKNDPCRAEQPDLRKVNLGLFVVGMFFDLAHYIILLSVLCHKLENSPCVLKESLLCVLLVAFKCHKGPLMAMNVRTVTPSAGSKLKRPTFHSSRTSLAGDTSNSSSPVSTGARTNRADPKKTASRPTSRAGSRAGSRASSRRGSDASDFDLLETQSACSDTSESSAAGGQGSSRRGLAKPSKIPTMSKKTTTATPKTPGPKR</sequence>
<dbReference type="FunFam" id="1.20.58.60:FF:000084">
    <property type="entry name" value="microtubule-actin cross-linking factor 1 isoform X2"/>
    <property type="match status" value="1"/>
</dbReference>
<dbReference type="InterPro" id="IPR018159">
    <property type="entry name" value="Spectrin/alpha-actinin"/>
</dbReference>
<dbReference type="GO" id="GO:0015629">
    <property type="term" value="C:actin cytoskeleton"/>
    <property type="evidence" value="ECO:0007669"/>
    <property type="project" value="TreeGrafter"/>
</dbReference>
<dbReference type="PROSITE" id="PS51460">
    <property type="entry name" value="GAR"/>
    <property type="match status" value="1"/>
</dbReference>
<feature type="region of interest" description="Disordered" evidence="6">
    <location>
        <begin position="3030"/>
        <end position="3152"/>
    </location>
</feature>
<dbReference type="Pfam" id="PF02187">
    <property type="entry name" value="GAS2"/>
    <property type="match status" value="1"/>
</dbReference>
<dbReference type="FunFam" id="3.30.920.20:FF:000001">
    <property type="entry name" value="Microtubule-actin cross-linking factor 1"/>
    <property type="match status" value="1"/>
</dbReference>
<keyword evidence="10" id="KW-1185">Reference proteome</keyword>
<feature type="compositionally biased region" description="Low complexity" evidence="6">
    <location>
        <begin position="3114"/>
        <end position="3125"/>
    </location>
</feature>
<dbReference type="FunFam" id="1.20.58.60:FF:000022">
    <property type="entry name" value="Microtubule-actin cross-linking factor 1"/>
    <property type="match status" value="1"/>
</dbReference>
<dbReference type="InterPro" id="IPR036534">
    <property type="entry name" value="GAR_dom_sf"/>
</dbReference>
<dbReference type="Proteomes" id="UP000031443">
    <property type="component" value="Unassembled WGS sequence"/>
</dbReference>
<dbReference type="FunFam" id="1.20.58.60:FF:000025">
    <property type="entry name" value="microtubule-actin cross-linking factor 1"/>
    <property type="match status" value="1"/>
</dbReference>
<evidence type="ECO:0000256" key="4">
    <source>
        <dbReference type="ARBA" id="ARBA00022837"/>
    </source>
</evidence>
<gene>
    <name evidence="9" type="ORF">UY3_14470</name>
</gene>
<dbReference type="GO" id="GO:0005882">
    <property type="term" value="C:intermediate filament"/>
    <property type="evidence" value="ECO:0007669"/>
    <property type="project" value="TreeGrafter"/>
</dbReference>
<dbReference type="CDD" id="cd00051">
    <property type="entry name" value="EFh"/>
    <property type="match status" value="1"/>
</dbReference>
<feature type="region of interest" description="Disordered" evidence="6">
    <location>
        <begin position="836"/>
        <end position="857"/>
    </location>
</feature>
<dbReference type="SUPFAM" id="SSF46966">
    <property type="entry name" value="Spectrin repeat"/>
    <property type="match status" value="13"/>
</dbReference>
<dbReference type="FunFam" id="1.20.58.60:FF:000021">
    <property type="entry name" value="Microtubule-actin cross-linking factor 1"/>
    <property type="match status" value="1"/>
</dbReference>
<evidence type="ECO:0000256" key="6">
    <source>
        <dbReference type="SAM" id="MobiDB-lite"/>
    </source>
</evidence>
<dbReference type="SUPFAM" id="SSF47473">
    <property type="entry name" value="EF-hand"/>
    <property type="match status" value="1"/>
</dbReference>
<feature type="region of interest" description="Disordered" evidence="6">
    <location>
        <begin position="2714"/>
        <end position="2753"/>
    </location>
</feature>
<organism evidence="9 10">
    <name type="scientific">Chelonia mydas</name>
    <name type="common">Green sea-turtle</name>
    <name type="synonym">Chelonia agassizi</name>
    <dbReference type="NCBI Taxonomy" id="8469"/>
    <lineage>
        <taxon>Eukaryota</taxon>
        <taxon>Metazoa</taxon>
        <taxon>Chordata</taxon>
        <taxon>Craniata</taxon>
        <taxon>Vertebrata</taxon>
        <taxon>Euteleostomi</taxon>
        <taxon>Archelosauria</taxon>
        <taxon>Testudinata</taxon>
        <taxon>Testudines</taxon>
        <taxon>Cryptodira</taxon>
        <taxon>Durocryptodira</taxon>
        <taxon>Americhelydia</taxon>
        <taxon>Chelonioidea</taxon>
        <taxon>Cheloniidae</taxon>
        <taxon>Chelonia</taxon>
    </lineage>
</organism>
<dbReference type="Gene3D" id="1.10.238.10">
    <property type="entry name" value="EF-hand"/>
    <property type="match status" value="1"/>
</dbReference>
<feature type="compositionally biased region" description="Low complexity" evidence="6">
    <location>
        <begin position="3134"/>
        <end position="3146"/>
    </location>
</feature>
<evidence type="ECO:0000256" key="2">
    <source>
        <dbReference type="ARBA" id="ARBA00022490"/>
    </source>
</evidence>
<dbReference type="PANTHER" id="PTHR23169">
    <property type="entry name" value="ENVOPLAKIN"/>
    <property type="match status" value="1"/>
</dbReference>
<dbReference type="GO" id="GO:0045296">
    <property type="term" value="F:cadherin binding"/>
    <property type="evidence" value="ECO:0007669"/>
    <property type="project" value="TreeGrafter"/>
</dbReference>
<name>M7AUP0_CHEMY</name>
<dbReference type="FunFam" id="1.20.58.60:FF:000088">
    <property type="entry name" value="microtubule-actin cross-linking factor 1 isoform X2"/>
    <property type="match status" value="1"/>
</dbReference>
<dbReference type="GO" id="GO:0005509">
    <property type="term" value="F:calcium ion binding"/>
    <property type="evidence" value="ECO:0007669"/>
    <property type="project" value="InterPro"/>
</dbReference>
<dbReference type="Gene3D" id="1.20.58.60">
    <property type="match status" value="17"/>
</dbReference>
<dbReference type="InterPro" id="IPR002048">
    <property type="entry name" value="EF_hand_dom"/>
</dbReference>
<dbReference type="InterPro" id="IPR043197">
    <property type="entry name" value="Plakin"/>
</dbReference>
<dbReference type="Gene3D" id="3.30.920.20">
    <property type="entry name" value="Gas2-like domain"/>
    <property type="match status" value="1"/>
</dbReference>
<evidence type="ECO:0000259" key="8">
    <source>
        <dbReference type="PROSITE" id="PS51460"/>
    </source>
</evidence>
<evidence type="ECO:0000256" key="5">
    <source>
        <dbReference type="ARBA" id="ARBA00023212"/>
    </source>
</evidence>
<dbReference type="STRING" id="8469.M7AUP0"/>
<feature type="compositionally biased region" description="Polar residues" evidence="6">
    <location>
        <begin position="3040"/>
        <end position="3063"/>
    </location>
</feature>
<evidence type="ECO:0000313" key="10">
    <source>
        <dbReference type="Proteomes" id="UP000031443"/>
    </source>
</evidence>
<dbReference type="PROSITE" id="PS00018">
    <property type="entry name" value="EF_HAND_1"/>
    <property type="match status" value="2"/>
</dbReference>
<dbReference type="PROSITE" id="PS50222">
    <property type="entry name" value="EF_HAND_2"/>
    <property type="match status" value="2"/>
</dbReference>
<dbReference type="FunFam" id="1.20.58.60:FF:000061">
    <property type="entry name" value="microtubule-actin cross-linking factor 1 isoform X3"/>
    <property type="match status" value="1"/>
</dbReference>
<keyword evidence="3" id="KW-0479">Metal-binding</keyword>
<dbReference type="GO" id="GO:0051893">
    <property type="term" value="P:regulation of focal adhesion assembly"/>
    <property type="evidence" value="ECO:0007669"/>
    <property type="project" value="TreeGrafter"/>
</dbReference>
<feature type="compositionally biased region" description="Low complexity" evidence="6">
    <location>
        <begin position="3074"/>
        <end position="3088"/>
    </location>
</feature>
<evidence type="ECO:0000259" key="7">
    <source>
        <dbReference type="PROSITE" id="PS50222"/>
    </source>
</evidence>
<dbReference type="SMART" id="SM00243">
    <property type="entry name" value="GAS2"/>
    <property type="match status" value="1"/>
</dbReference>
<dbReference type="FunFam" id="1.20.58.60:FF:000012">
    <property type="entry name" value="Microtubule-actin cross-linking factor 1"/>
    <property type="match status" value="1"/>
</dbReference>
<dbReference type="FunFam" id="1.20.58.60:FF:000008">
    <property type="entry name" value="microtubule-actin cross-linking factor 1"/>
    <property type="match status" value="2"/>
</dbReference>
<feature type="domain" description="GAR" evidence="8">
    <location>
        <begin position="2885"/>
        <end position="2957"/>
    </location>
</feature>
<dbReference type="SMART" id="SM00054">
    <property type="entry name" value="EFh"/>
    <property type="match status" value="2"/>
</dbReference>
<dbReference type="FunFam" id="1.20.58.60:FF:000001">
    <property type="entry name" value="Microtubule-actin cross-linking factor 1"/>
    <property type="match status" value="3"/>
</dbReference>